<organism evidence="2 3">
    <name type="scientific">Marinitenerispora sediminis</name>
    <dbReference type="NCBI Taxonomy" id="1931232"/>
    <lineage>
        <taxon>Bacteria</taxon>
        <taxon>Bacillati</taxon>
        <taxon>Actinomycetota</taxon>
        <taxon>Actinomycetes</taxon>
        <taxon>Streptosporangiales</taxon>
        <taxon>Nocardiopsidaceae</taxon>
        <taxon>Marinitenerispora</taxon>
    </lineage>
</organism>
<feature type="compositionally biased region" description="Basic and acidic residues" evidence="1">
    <location>
        <begin position="19"/>
        <end position="29"/>
    </location>
</feature>
<proteinExistence type="predicted"/>
<dbReference type="AlphaFoldDB" id="A0A368T154"/>
<accession>A0A368T154</accession>
<reference evidence="2 3" key="1">
    <citation type="submission" date="2018-04" db="EMBL/GenBank/DDBJ databases">
        <title>Novel actinobacteria from marine sediment.</title>
        <authorList>
            <person name="Ng Z.Y."/>
            <person name="Tan G.Y.A."/>
        </authorList>
    </citation>
    <scope>NUCLEOTIDE SEQUENCE [LARGE SCALE GENOMIC DNA]</scope>
    <source>
        <strain evidence="2 3">TPS81</strain>
    </source>
</reference>
<dbReference type="EMBL" id="QEIN01000185">
    <property type="protein sequence ID" value="RCV53695.1"/>
    <property type="molecule type" value="Genomic_DNA"/>
</dbReference>
<feature type="compositionally biased region" description="Basic and acidic residues" evidence="1">
    <location>
        <begin position="1"/>
        <end position="12"/>
    </location>
</feature>
<comment type="caution">
    <text evidence="2">The sequence shown here is derived from an EMBL/GenBank/DDBJ whole genome shotgun (WGS) entry which is preliminary data.</text>
</comment>
<feature type="region of interest" description="Disordered" evidence="1">
    <location>
        <begin position="1"/>
        <end position="90"/>
    </location>
</feature>
<name>A0A368T154_9ACTN</name>
<protein>
    <submittedName>
        <fullName evidence="2">Uncharacterized protein</fullName>
    </submittedName>
</protein>
<evidence type="ECO:0000313" key="2">
    <source>
        <dbReference type="EMBL" id="RCV53695.1"/>
    </source>
</evidence>
<gene>
    <name evidence="2" type="ORF">DEF24_20280</name>
</gene>
<evidence type="ECO:0000256" key="1">
    <source>
        <dbReference type="SAM" id="MobiDB-lite"/>
    </source>
</evidence>
<sequence>MSQMRDNERRLEAQLGRRLTKDEKRRARGVDVTLDALQHGQKDAFGEEIPGAQTSRDRKQIGRLKGSQGRSSEVSSRSVPQKPKRRGLFG</sequence>
<feature type="compositionally biased region" description="Low complexity" evidence="1">
    <location>
        <begin position="66"/>
        <end position="79"/>
    </location>
</feature>
<keyword evidence="3" id="KW-1185">Reference proteome</keyword>
<evidence type="ECO:0000313" key="3">
    <source>
        <dbReference type="Proteomes" id="UP000253318"/>
    </source>
</evidence>
<dbReference type="Proteomes" id="UP000253318">
    <property type="component" value="Unassembled WGS sequence"/>
</dbReference>